<feature type="transmembrane region" description="Helical" evidence="7">
    <location>
        <begin position="379"/>
        <end position="402"/>
    </location>
</feature>
<feature type="transmembrane region" description="Helical" evidence="7">
    <location>
        <begin position="228"/>
        <end position="250"/>
    </location>
</feature>
<comment type="caution">
    <text evidence="9">The sequence shown here is derived from an EMBL/GenBank/DDBJ whole genome shotgun (WGS) entry which is preliminary data.</text>
</comment>
<keyword evidence="3" id="KW-1003">Cell membrane</keyword>
<dbReference type="InterPro" id="IPR036259">
    <property type="entry name" value="MFS_trans_sf"/>
</dbReference>
<proteinExistence type="predicted"/>
<feature type="transmembrane region" description="Helical" evidence="7">
    <location>
        <begin position="92"/>
        <end position="111"/>
    </location>
</feature>
<evidence type="ECO:0000256" key="3">
    <source>
        <dbReference type="ARBA" id="ARBA00022475"/>
    </source>
</evidence>
<gene>
    <name evidence="9" type="ORF">HR45_03795</name>
</gene>
<dbReference type="PROSITE" id="PS50850">
    <property type="entry name" value="MFS"/>
    <property type="match status" value="1"/>
</dbReference>
<feature type="transmembrane region" description="Helical" evidence="7">
    <location>
        <begin position="148"/>
        <end position="170"/>
    </location>
</feature>
<dbReference type="STRING" id="1515746.HR45_03795"/>
<evidence type="ECO:0000259" key="8">
    <source>
        <dbReference type="PROSITE" id="PS50850"/>
    </source>
</evidence>
<accession>A0A094K1L9</accession>
<dbReference type="eggNOG" id="COG0477">
    <property type="taxonomic scope" value="Bacteria"/>
</dbReference>
<feature type="transmembrane region" description="Helical" evidence="7">
    <location>
        <begin position="117"/>
        <end position="139"/>
    </location>
</feature>
<feature type="transmembrane region" description="Helical" evidence="7">
    <location>
        <begin position="182"/>
        <end position="199"/>
    </location>
</feature>
<reference evidence="9 10" key="1">
    <citation type="submission" date="2014-06" db="EMBL/GenBank/DDBJ databases">
        <title>Shewanella sp. YQH10.</title>
        <authorList>
            <person name="Liu Y."/>
            <person name="Zeng R."/>
        </authorList>
    </citation>
    <scope>NUCLEOTIDE SEQUENCE [LARGE SCALE GENOMIC DNA]</scope>
    <source>
        <strain evidence="9 10">YQH10</strain>
    </source>
</reference>
<dbReference type="GO" id="GO:0005886">
    <property type="term" value="C:plasma membrane"/>
    <property type="evidence" value="ECO:0007669"/>
    <property type="project" value="UniProtKB-SubCell"/>
</dbReference>
<feature type="transmembrane region" description="Helical" evidence="7">
    <location>
        <begin position="317"/>
        <end position="339"/>
    </location>
</feature>
<evidence type="ECO:0000256" key="1">
    <source>
        <dbReference type="ARBA" id="ARBA00004651"/>
    </source>
</evidence>
<dbReference type="InterPro" id="IPR050171">
    <property type="entry name" value="MFS_Transporters"/>
</dbReference>
<evidence type="ECO:0000313" key="9">
    <source>
        <dbReference type="EMBL" id="KFZ38556.1"/>
    </source>
</evidence>
<feature type="transmembrane region" description="Helical" evidence="7">
    <location>
        <begin position="351"/>
        <end position="373"/>
    </location>
</feature>
<dbReference type="InterPro" id="IPR011701">
    <property type="entry name" value="MFS"/>
</dbReference>
<keyword evidence="6 7" id="KW-0472">Membrane</keyword>
<keyword evidence="10" id="KW-1185">Reference proteome</keyword>
<feature type="transmembrane region" description="Helical" evidence="7">
    <location>
        <begin position="58"/>
        <end position="80"/>
    </location>
</feature>
<dbReference type="SUPFAM" id="SSF103473">
    <property type="entry name" value="MFS general substrate transporter"/>
    <property type="match status" value="1"/>
</dbReference>
<dbReference type="PANTHER" id="PTHR23517">
    <property type="entry name" value="RESISTANCE PROTEIN MDTM, PUTATIVE-RELATED-RELATED"/>
    <property type="match status" value="1"/>
</dbReference>
<keyword evidence="2" id="KW-0813">Transport</keyword>
<protein>
    <submittedName>
        <fullName evidence="9">General substrate transporter</fullName>
    </submittedName>
</protein>
<keyword evidence="5 7" id="KW-1133">Transmembrane helix</keyword>
<evidence type="ECO:0000256" key="7">
    <source>
        <dbReference type="SAM" id="Phobius"/>
    </source>
</evidence>
<dbReference type="EMBL" id="JPEO01000002">
    <property type="protein sequence ID" value="KFZ38556.1"/>
    <property type="molecule type" value="Genomic_DNA"/>
</dbReference>
<feature type="transmembrane region" description="Helical" evidence="7">
    <location>
        <begin position="292"/>
        <end position="311"/>
    </location>
</feature>
<keyword evidence="4 7" id="KW-0812">Transmembrane</keyword>
<dbReference type="InterPro" id="IPR020846">
    <property type="entry name" value="MFS_dom"/>
</dbReference>
<comment type="subcellular location">
    <subcellularLocation>
        <location evidence="1">Cell membrane</location>
        <topology evidence="1">Multi-pass membrane protein</topology>
    </subcellularLocation>
</comment>
<evidence type="ECO:0000313" key="10">
    <source>
        <dbReference type="Proteomes" id="UP000029264"/>
    </source>
</evidence>
<name>A0A094K1L9_9GAMM</name>
<evidence type="ECO:0000256" key="2">
    <source>
        <dbReference type="ARBA" id="ARBA00022448"/>
    </source>
</evidence>
<feature type="domain" description="Major facilitator superfamily (MFS) profile" evidence="8">
    <location>
        <begin position="1"/>
        <end position="407"/>
    </location>
</feature>
<dbReference type="Proteomes" id="UP000029264">
    <property type="component" value="Unassembled WGS sequence"/>
</dbReference>
<sequence length="417" mass="43729">MHKTSTACRKTMKELNRLETKVDKASFWAAALSLAATFVASATPIPLYGTYQRVDGVSYFELSLSSVVYFVGAVTALLIFGRLSNHLGRRPVSIMAVVLAAMASASFLHVHDAAPLLIGRLLQGLACGLASTALAAWIVDCAHTVPKWLAPAVISCGPMTGLTIGGVISGVLVEYGPIPRQLPFYLVLVLLAVCVALILRGKETMPSAPGAIGSLKPRMGLPAKAKKFFPVAAVTFVSTWALGGFFQAFGPAMANEQLHSSNAVAAALVFASIMAPSTVGASIAGKMKATTAQFYGMISFAVFVGGLLLALQWGILVMFLIASVLAGIAQGMVLTGSIQTMVSSLEPKERANVLSVIYATSYTGAAIPTLIAGRMSESYSLLQVACGYGVLALVGAVTVILARKYQQREFQQCELNG</sequence>
<dbReference type="GO" id="GO:0022857">
    <property type="term" value="F:transmembrane transporter activity"/>
    <property type="evidence" value="ECO:0007669"/>
    <property type="project" value="InterPro"/>
</dbReference>
<dbReference type="PANTHER" id="PTHR23517:SF13">
    <property type="entry name" value="MAJOR FACILITATOR SUPERFAMILY MFS_1"/>
    <property type="match status" value="1"/>
</dbReference>
<dbReference type="Gene3D" id="1.20.1250.20">
    <property type="entry name" value="MFS general substrate transporter like domains"/>
    <property type="match status" value="1"/>
</dbReference>
<evidence type="ECO:0000256" key="6">
    <source>
        <dbReference type="ARBA" id="ARBA00023136"/>
    </source>
</evidence>
<evidence type="ECO:0000256" key="4">
    <source>
        <dbReference type="ARBA" id="ARBA00022692"/>
    </source>
</evidence>
<feature type="transmembrane region" description="Helical" evidence="7">
    <location>
        <begin position="262"/>
        <end position="285"/>
    </location>
</feature>
<dbReference type="Pfam" id="PF07690">
    <property type="entry name" value="MFS_1"/>
    <property type="match status" value="1"/>
</dbReference>
<evidence type="ECO:0000256" key="5">
    <source>
        <dbReference type="ARBA" id="ARBA00022989"/>
    </source>
</evidence>
<organism evidence="9 10">
    <name type="scientific">Shewanella mangrovi</name>
    <dbReference type="NCBI Taxonomy" id="1515746"/>
    <lineage>
        <taxon>Bacteria</taxon>
        <taxon>Pseudomonadati</taxon>
        <taxon>Pseudomonadota</taxon>
        <taxon>Gammaproteobacteria</taxon>
        <taxon>Alteromonadales</taxon>
        <taxon>Shewanellaceae</taxon>
        <taxon>Shewanella</taxon>
    </lineage>
</organism>
<dbReference type="AlphaFoldDB" id="A0A094K1L9"/>